<evidence type="ECO:0000313" key="2">
    <source>
        <dbReference type="EMBL" id="KAK1125290.1"/>
    </source>
</evidence>
<keyword evidence="1" id="KW-0472">Membrane</keyword>
<evidence type="ECO:0000256" key="1">
    <source>
        <dbReference type="SAM" id="Phobius"/>
    </source>
</evidence>
<keyword evidence="3" id="KW-1185">Reference proteome</keyword>
<organism evidence="2 3">
    <name type="scientific">Melipona bicolor</name>
    <dbReference type="NCBI Taxonomy" id="60889"/>
    <lineage>
        <taxon>Eukaryota</taxon>
        <taxon>Metazoa</taxon>
        <taxon>Ecdysozoa</taxon>
        <taxon>Arthropoda</taxon>
        <taxon>Hexapoda</taxon>
        <taxon>Insecta</taxon>
        <taxon>Pterygota</taxon>
        <taxon>Neoptera</taxon>
        <taxon>Endopterygota</taxon>
        <taxon>Hymenoptera</taxon>
        <taxon>Apocrita</taxon>
        <taxon>Aculeata</taxon>
        <taxon>Apoidea</taxon>
        <taxon>Anthophila</taxon>
        <taxon>Apidae</taxon>
        <taxon>Melipona</taxon>
    </lineage>
</organism>
<feature type="transmembrane region" description="Helical" evidence="1">
    <location>
        <begin position="37"/>
        <end position="55"/>
    </location>
</feature>
<comment type="caution">
    <text evidence="2">The sequence shown here is derived from an EMBL/GenBank/DDBJ whole genome shotgun (WGS) entry which is preliminary data.</text>
</comment>
<dbReference type="Proteomes" id="UP001177670">
    <property type="component" value="Unassembled WGS sequence"/>
</dbReference>
<accession>A0AA40FUE0</accession>
<keyword evidence="1" id="KW-1133">Transmembrane helix</keyword>
<keyword evidence="1" id="KW-0812">Transmembrane</keyword>
<name>A0AA40FUE0_9HYME</name>
<dbReference type="AlphaFoldDB" id="A0AA40FUE0"/>
<protein>
    <submittedName>
        <fullName evidence="2">Uncharacterized protein</fullName>
    </submittedName>
</protein>
<proteinExistence type="predicted"/>
<sequence length="99" mass="12044">MEKLSYQRGEQFYISFDSLMSSENFALRFKQFRKKNILFYKYLTEGIMILIFLFAKEHKLVRRRNAQIEKERDEIRSTARHALCSTRHKLCLSNFHFEA</sequence>
<dbReference type="EMBL" id="JAHYIQ010000016">
    <property type="protein sequence ID" value="KAK1125290.1"/>
    <property type="molecule type" value="Genomic_DNA"/>
</dbReference>
<evidence type="ECO:0000313" key="3">
    <source>
        <dbReference type="Proteomes" id="UP001177670"/>
    </source>
</evidence>
<gene>
    <name evidence="2" type="ORF">K0M31_005663</name>
</gene>
<reference evidence="2" key="1">
    <citation type="submission" date="2021-10" db="EMBL/GenBank/DDBJ databases">
        <title>Melipona bicolor Genome sequencing and assembly.</title>
        <authorList>
            <person name="Araujo N.S."/>
            <person name="Arias M.C."/>
        </authorList>
    </citation>
    <scope>NUCLEOTIDE SEQUENCE</scope>
    <source>
        <strain evidence="2">USP_2M_L1-L4_2017</strain>
        <tissue evidence="2">Whole body</tissue>
    </source>
</reference>